<evidence type="ECO:0000256" key="17">
    <source>
        <dbReference type="ARBA" id="ARBA00032396"/>
    </source>
</evidence>
<reference evidence="21" key="2">
    <citation type="submission" date="2015-06" db="UniProtKB">
        <authorList>
            <consortium name="EnsemblPlants"/>
        </authorList>
    </citation>
    <scope>IDENTIFICATION</scope>
    <source>
        <strain evidence="21">DM1-3 516 R44</strain>
    </source>
</reference>
<dbReference type="RefSeq" id="XP_015166271.1">
    <property type="nucleotide sequence ID" value="XM_015310785.1"/>
</dbReference>
<reference evidence="22" key="1">
    <citation type="journal article" date="2011" name="Nature">
        <title>Genome sequence and analysis of the tuber crop potato.</title>
        <authorList>
            <consortium name="The Potato Genome Sequencing Consortium"/>
        </authorList>
    </citation>
    <scope>NUCLEOTIDE SEQUENCE [LARGE SCALE GENOMIC DNA]</scope>
    <source>
        <strain evidence="22">cv. DM1-3 516 R44</strain>
    </source>
</reference>
<dbReference type="GO" id="GO:0004605">
    <property type="term" value="F:phosphatidate cytidylyltransferase activity"/>
    <property type="evidence" value="ECO:0007669"/>
    <property type="project" value="UniProtKB-EC"/>
</dbReference>
<dbReference type="RefSeq" id="XP_015166272.1">
    <property type="nucleotide sequence ID" value="XM_015310786.1"/>
</dbReference>
<evidence type="ECO:0000256" key="4">
    <source>
        <dbReference type="ARBA" id="ARBA00005189"/>
    </source>
</evidence>
<evidence type="ECO:0000256" key="1">
    <source>
        <dbReference type="ARBA" id="ARBA00001698"/>
    </source>
</evidence>
<keyword evidence="9 20" id="KW-0812">Transmembrane</keyword>
<evidence type="ECO:0000256" key="11">
    <source>
        <dbReference type="ARBA" id="ARBA00022989"/>
    </source>
</evidence>
<comment type="subcellular location">
    <subcellularLocation>
        <location evidence="2">Membrane</location>
        <topology evidence="2">Multi-pass membrane protein</topology>
    </subcellularLocation>
</comment>
<accession>M0ZKV1</accession>
<protein>
    <recommendedName>
        <fullName evidence="6">phosphatidate cytidylyltransferase</fullName>
        <ecNumber evidence="6">2.7.7.41</ecNumber>
    </recommendedName>
    <alternativeName>
        <fullName evidence="16">CDP-diacylglycerol synthase</fullName>
    </alternativeName>
    <alternativeName>
        <fullName evidence="17">CDP-diglyceride pyrophosphorylase</fullName>
    </alternativeName>
    <alternativeName>
        <fullName evidence="18">CDP-diglyceride synthase</fullName>
    </alternativeName>
</protein>
<dbReference type="UniPathway" id="UPA00557">
    <property type="reaction ID" value="UER00614"/>
</dbReference>
<feature type="region of interest" description="Disordered" evidence="19">
    <location>
        <begin position="1"/>
        <end position="25"/>
    </location>
</feature>
<evidence type="ECO:0000256" key="15">
    <source>
        <dbReference type="ARBA" id="ARBA00023264"/>
    </source>
</evidence>
<sequence length="110" mass="12723">MQKDTNSGAPGTPSPRLRRRRGSNEVPGEVVKANGAHMLVDDRNKYKSMLIRLYSTLWMIGGFAFIIYMGHLYIWAMVVVIQIFMAKELFNLLRKAHEDKQLPGFRLLNW</sequence>
<dbReference type="RefSeq" id="XP_015166269.1">
    <property type="nucleotide sequence ID" value="XM_015310783.1"/>
</dbReference>
<evidence type="ECO:0000256" key="9">
    <source>
        <dbReference type="ARBA" id="ARBA00022692"/>
    </source>
</evidence>
<dbReference type="GeneID" id="102589563"/>
<dbReference type="RefSeq" id="XP_015166270.1">
    <property type="nucleotide sequence ID" value="XM_015310784.1"/>
</dbReference>
<keyword evidence="22" id="KW-1185">Reference proteome</keyword>
<dbReference type="AlphaFoldDB" id="M0ZKV1"/>
<evidence type="ECO:0000256" key="16">
    <source>
        <dbReference type="ARBA" id="ARBA00029893"/>
    </source>
</evidence>
<keyword evidence="15" id="KW-1208">Phospholipid metabolism</keyword>
<evidence type="ECO:0000313" key="22">
    <source>
        <dbReference type="Proteomes" id="UP000011115"/>
    </source>
</evidence>
<dbReference type="KEGG" id="sot:102589563"/>
<dbReference type="Gramene" id="PGSC0003DMT400002892">
    <property type="protein sequence ID" value="PGSC0003DMT400002892"/>
    <property type="gene ID" value="PGSC0003DMG400001130"/>
</dbReference>
<evidence type="ECO:0000313" key="21">
    <source>
        <dbReference type="EnsemblPlants" id="PGSC0003DMT400002893"/>
    </source>
</evidence>
<evidence type="ECO:0000256" key="10">
    <source>
        <dbReference type="ARBA" id="ARBA00022695"/>
    </source>
</evidence>
<dbReference type="PaxDb" id="4113-PGSC0003DMT400002892"/>
<keyword evidence="10" id="KW-0548">Nucleotidyltransferase</keyword>
<evidence type="ECO:0000256" key="12">
    <source>
        <dbReference type="ARBA" id="ARBA00023098"/>
    </source>
</evidence>
<comment type="pathway">
    <text evidence="4">Lipid metabolism.</text>
</comment>
<keyword evidence="8" id="KW-0808">Transferase</keyword>
<keyword evidence="11 20" id="KW-1133">Transmembrane helix</keyword>
<dbReference type="GO" id="GO:0016024">
    <property type="term" value="P:CDP-diacylglycerol biosynthetic process"/>
    <property type="evidence" value="ECO:0007669"/>
    <property type="project" value="UniProtKB-UniPathway"/>
</dbReference>
<comment type="similarity">
    <text evidence="5">Belongs to the CDS family.</text>
</comment>
<name>M0ZKV1_SOLTU</name>
<gene>
    <name evidence="21" type="primary">LOC102589563</name>
</gene>
<keyword evidence="7" id="KW-0444">Lipid biosynthesis</keyword>
<dbReference type="EnsemblPlants" id="PGSC0003DMT400002893">
    <property type="protein sequence ID" value="PGSC0003DMT400002893"/>
    <property type="gene ID" value="PGSC0003DMG400001130"/>
</dbReference>
<comment type="pathway">
    <text evidence="3">Phospholipid metabolism; CDP-diacylglycerol biosynthesis; CDP-diacylglycerol from sn-glycerol 3-phosphate: step 3/3.</text>
</comment>
<dbReference type="HOGENOM" id="CLU_2175578_0_0_1"/>
<dbReference type="PANTHER" id="PTHR13773">
    <property type="entry name" value="PHOSPHATIDATE CYTIDYLYLTRANSFERASE"/>
    <property type="match status" value="1"/>
</dbReference>
<evidence type="ECO:0000256" key="5">
    <source>
        <dbReference type="ARBA" id="ARBA00010185"/>
    </source>
</evidence>
<keyword evidence="14" id="KW-0594">Phospholipid biosynthesis</keyword>
<dbReference type="InterPro" id="IPR016720">
    <property type="entry name" value="PC_Trfase_euk"/>
</dbReference>
<dbReference type="OMA" id="STLWMIS"/>
<comment type="catalytic activity">
    <reaction evidence="1">
        <text>a 1,2-diacyl-sn-glycero-3-phosphate + CTP + H(+) = a CDP-1,2-diacyl-sn-glycerol + diphosphate</text>
        <dbReference type="Rhea" id="RHEA:16229"/>
        <dbReference type="ChEBI" id="CHEBI:15378"/>
        <dbReference type="ChEBI" id="CHEBI:33019"/>
        <dbReference type="ChEBI" id="CHEBI:37563"/>
        <dbReference type="ChEBI" id="CHEBI:58332"/>
        <dbReference type="ChEBI" id="CHEBI:58608"/>
        <dbReference type="EC" id="2.7.7.41"/>
    </reaction>
</comment>
<evidence type="ECO:0000256" key="18">
    <source>
        <dbReference type="ARBA" id="ARBA00033406"/>
    </source>
</evidence>
<keyword evidence="12" id="KW-0443">Lipid metabolism</keyword>
<dbReference type="STRING" id="4113.M0ZKV1"/>
<dbReference type="GO" id="GO:0016020">
    <property type="term" value="C:membrane"/>
    <property type="evidence" value="ECO:0007669"/>
    <property type="project" value="UniProtKB-SubCell"/>
</dbReference>
<dbReference type="OrthoDB" id="10260889at2759"/>
<dbReference type="EC" id="2.7.7.41" evidence="6"/>
<evidence type="ECO:0000256" key="19">
    <source>
        <dbReference type="SAM" id="MobiDB-lite"/>
    </source>
</evidence>
<feature type="transmembrane region" description="Helical" evidence="20">
    <location>
        <begin position="49"/>
        <end position="68"/>
    </location>
</feature>
<proteinExistence type="inferred from homology"/>
<evidence type="ECO:0000256" key="7">
    <source>
        <dbReference type="ARBA" id="ARBA00022516"/>
    </source>
</evidence>
<organism evidence="21 22">
    <name type="scientific">Solanum tuberosum</name>
    <name type="common">Potato</name>
    <dbReference type="NCBI Taxonomy" id="4113"/>
    <lineage>
        <taxon>Eukaryota</taxon>
        <taxon>Viridiplantae</taxon>
        <taxon>Streptophyta</taxon>
        <taxon>Embryophyta</taxon>
        <taxon>Tracheophyta</taxon>
        <taxon>Spermatophyta</taxon>
        <taxon>Magnoliopsida</taxon>
        <taxon>eudicotyledons</taxon>
        <taxon>Gunneridae</taxon>
        <taxon>Pentapetalae</taxon>
        <taxon>asterids</taxon>
        <taxon>lamiids</taxon>
        <taxon>Solanales</taxon>
        <taxon>Solanaceae</taxon>
        <taxon>Solanoideae</taxon>
        <taxon>Solaneae</taxon>
        <taxon>Solanum</taxon>
    </lineage>
</organism>
<evidence type="ECO:0000256" key="13">
    <source>
        <dbReference type="ARBA" id="ARBA00023136"/>
    </source>
</evidence>
<evidence type="ECO:0000256" key="8">
    <source>
        <dbReference type="ARBA" id="ARBA00022679"/>
    </source>
</evidence>
<dbReference type="Gramene" id="PGSC0003DMT400002893">
    <property type="protein sequence ID" value="PGSC0003DMT400002893"/>
    <property type="gene ID" value="PGSC0003DMG400001130"/>
</dbReference>
<evidence type="ECO:0000256" key="3">
    <source>
        <dbReference type="ARBA" id="ARBA00005119"/>
    </source>
</evidence>
<dbReference type="Pfam" id="PF01148">
    <property type="entry name" value="CTP_transf_1"/>
    <property type="match status" value="1"/>
</dbReference>
<dbReference type="PANTHER" id="PTHR13773:SF8">
    <property type="entry name" value="PHOSPHATIDATE CYTIDYLYLTRANSFERASE, PHOTORECEPTOR-SPECIFIC"/>
    <property type="match status" value="1"/>
</dbReference>
<dbReference type="eggNOG" id="KOG1440">
    <property type="taxonomic scope" value="Eukaryota"/>
</dbReference>
<keyword evidence="13 20" id="KW-0472">Membrane</keyword>
<dbReference type="Proteomes" id="UP000011115">
    <property type="component" value="Unassembled WGS sequence"/>
</dbReference>
<evidence type="ECO:0000256" key="6">
    <source>
        <dbReference type="ARBA" id="ARBA00012487"/>
    </source>
</evidence>
<dbReference type="EnsemblPlants" id="PGSC0003DMT400002892">
    <property type="protein sequence ID" value="PGSC0003DMT400002892"/>
    <property type="gene ID" value="PGSC0003DMG400001130"/>
</dbReference>
<evidence type="ECO:0000256" key="2">
    <source>
        <dbReference type="ARBA" id="ARBA00004141"/>
    </source>
</evidence>
<evidence type="ECO:0000256" key="20">
    <source>
        <dbReference type="SAM" id="Phobius"/>
    </source>
</evidence>
<evidence type="ECO:0000256" key="14">
    <source>
        <dbReference type="ARBA" id="ARBA00023209"/>
    </source>
</evidence>